<proteinExistence type="predicted"/>
<protein>
    <submittedName>
        <fullName evidence="3">Uncharacterized protein</fullName>
    </submittedName>
</protein>
<feature type="compositionally biased region" description="Acidic residues" evidence="2">
    <location>
        <begin position="1065"/>
        <end position="1076"/>
    </location>
</feature>
<name>A0A5A8DQG8_CAFRO</name>
<accession>A0A5A8DQG8</accession>
<sequence length="1183" mass="125582">MVKIIAGDECGLVKLVRLERETVQKWHVQARKNGVKCLAWTGNPGSLHGAESTVSAALASGIVRTWDMSTMERTHDTEDAPKDAVHLDTLGGRHMFLASEAGTVRVFAKDAASAALESCPWSASAGKNISAAALLPHEGGALAAAGGKDTLLRLWDLSARSASAATGAPIFEARRQHHDWLDRALPVWVSGITFLGARGPTPEGALPPVTQAALDARYESATDDDTDDDEAGQPAAAGAAAAAAAGAKGGVRRRHRGRASAAAAAAAAARTAKWGTTARPFDRAPLQLSDSEDASGGGNDDDDDDASSDDGAAAAAGCSDEAGLEPWTYDSSLPHPPSRALEALSDAQIKDQCIRRLVSVAPDTRLPLRDADWRPAAGHPSAVVLTVSRHKQVSVYDTRARRQAVIHRERVGDWALTCCAADPLARSVFVGDTVGALSRLEMRKGLRVVQRYHGHAGAIRSVDVHETMPLVASAGLDRCVRVFHAETGCLVRRVYLRQRQEAVLFSRERRVRKPDHHREAESQDDKLGLVVRISSLKGGWRNGAVGEHFSRRPREGQLDEPLEDDGVREEDVAAAGVGSGAAAAGGLYAPAKRSRGEEEADEEEAAEEMWRELDAAGRGEAGSDEEDDDAASNGSDFDDELEDVGAGEEGAARRRAPRPRSDDEDSDEDSDEAPRAKQRGAKRARRAAAAASSDEDGDEEEEDSLAGDSLDEHSDDDSEGESSDSGDEDGLGRMAKSKDGDDDLALVDDRAALKRARLVVSESKPVRFTVPEHTSLTLRNLVAEDRGLDGPYNVWLVAEDSDGTMCPSLIAVLNPSEPQRTLSVSVGPASPCIIAVLQRRFSDKAVRQLLVDTLYAEDGSDSEASDSDSDGDSDSDSDSDAEAAPAAAAADGEPGESKLVADKGLPWCRVHVTGYIELTQDAYEMARAVDTYPGEEGDEEEDESEESGEEEDDDEDDDEDDEDDEDGEFVDSAGGDVSDAKSAVQAAMMQALLARMQAGAGGEDDDEDDEDDEEEESVGEEEGEHTAAGDAMMMALVAKLRQRMGMPSPGSDDEEASPKVRQVEDEAEEEEEEEGVDAAAERAADAHQRKVESRRRKRSAEARDEEDSGSSDSDEQGPGAKRVRWGKDEMAPNAFAKGGELEAGEPAGLAEKAAPAAAAAAAPGKKAKKAKKGKKGKKGKQAQ</sequence>
<dbReference type="PROSITE" id="PS50082">
    <property type="entry name" value="WD_REPEATS_2"/>
    <property type="match status" value="1"/>
</dbReference>
<feature type="compositionally biased region" description="Basic and acidic residues" evidence="2">
    <location>
        <begin position="548"/>
        <end position="557"/>
    </location>
</feature>
<feature type="compositionally biased region" description="Acidic residues" evidence="2">
    <location>
        <begin position="221"/>
        <end position="231"/>
    </location>
</feature>
<evidence type="ECO:0000313" key="4">
    <source>
        <dbReference type="Proteomes" id="UP000325113"/>
    </source>
</evidence>
<feature type="compositionally biased region" description="Acidic residues" evidence="2">
    <location>
        <begin position="598"/>
        <end position="607"/>
    </location>
</feature>
<dbReference type="InterPro" id="IPR015943">
    <property type="entry name" value="WD40/YVTN_repeat-like_dom_sf"/>
</dbReference>
<feature type="repeat" description="WD" evidence="1">
    <location>
        <begin position="452"/>
        <end position="493"/>
    </location>
</feature>
<dbReference type="SMART" id="SM00320">
    <property type="entry name" value="WD40"/>
    <property type="match status" value="4"/>
</dbReference>
<dbReference type="GO" id="GO:0042273">
    <property type="term" value="P:ribosomal large subunit biogenesis"/>
    <property type="evidence" value="ECO:0007669"/>
    <property type="project" value="InterPro"/>
</dbReference>
<evidence type="ECO:0000256" key="2">
    <source>
        <dbReference type="SAM" id="MobiDB-lite"/>
    </source>
</evidence>
<keyword evidence="1" id="KW-0853">WD repeat</keyword>
<dbReference type="InterPro" id="IPR011047">
    <property type="entry name" value="Quinoprotein_ADH-like_sf"/>
</dbReference>
<feature type="region of interest" description="Disordered" evidence="2">
    <location>
        <begin position="219"/>
        <end position="239"/>
    </location>
</feature>
<gene>
    <name evidence="3" type="ORF">FNF31_01252</name>
</gene>
<feature type="compositionally biased region" description="Acidic residues" evidence="2">
    <location>
        <begin position="1002"/>
        <end position="1023"/>
    </location>
</feature>
<feature type="compositionally biased region" description="Acidic residues" evidence="2">
    <location>
        <begin position="713"/>
        <end position="729"/>
    </location>
</feature>
<dbReference type="SUPFAM" id="SSF50998">
    <property type="entry name" value="Quinoprotein alcohol dehydrogenase-like"/>
    <property type="match status" value="1"/>
</dbReference>
<organism evidence="3 4">
    <name type="scientific">Cafeteria roenbergensis</name>
    <name type="common">Marine flagellate</name>
    <dbReference type="NCBI Taxonomy" id="33653"/>
    <lineage>
        <taxon>Eukaryota</taxon>
        <taxon>Sar</taxon>
        <taxon>Stramenopiles</taxon>
        <taxon>Bigyra</taxon>
        <taxon>Opalozoa</taxon>
        <taxon>Bicosoecida</taxon>
        <taxon>Cafeteriaceae</taxon>
        <taxon>Cafeteria</taxon>
    </lineage>
</organism>
<feature type="region of interest" description="Disordered" evidence="2">
    <location>
        <begin position="272"/>
        <end position="319"/>
    </location>
</feature>
<feature type="region of interest" description="Disordered" evidence="2">
    <location>
        <begin position="544"/>
        <end position="566"/>
    </location>
</feature>
<dbReference type="InterPro" id="IPR001680">
    <property type="entry name" value="WD40_rpt"/>
</dbReference>
<dbReference type="InterPro" id="IPR037379">
    <property type="entry name" value="WDR74/Nsa1"/>
</dbReference>
<feature type="compositionally biased region" description="Acidic residues" evidence="2">
    <location>
        <begin position="858"/>
        <end position="881"/>
    </location>
</feature>
<dbReference type="PANTHER" id="PTHR16038">
    <property type="entry name" value="NOP SEVEN ASSOCIATED PROTEIN 1"/>
    <property type="match status" value="1"/>
</dbReference>
<feature type="compositionally biased region" description="Low complexity" evidence="2">
    <location>
        <begin position="983"/>
        <end position="998"/>
    </location>
</feature>
<dbReference type="Pfam" id="PF00400">
    <property type="entry name" value="WD40"/>
    <property type="match status" value="1"/>
</dbReference>
<dbReference type="PANTHER" id="PTHR16038:SF4">
    <property type="entry name" value="WD REPEAT-CONTAINING PROTEIN 74"/>
    <property type="match status" value="1"/>
</dbReference>
<feature type="compositionally biased region" description="Basic and acidic residues" evidence="2">
    <location>
        <begin position="1079"/>
        <end position="1091"/>
    </location>
</feature>
<feature type="compositionally biased region" description="Basic residues" evidence="2">
    <location>
        <begin position="1165"/>
        <end position="1183"/>
    </location>
</feature>
<feature type="compositionally biased region" description="Acidic residues" evidence="2">
    <location>
        <begin position="933"/>
        <end position="969"/>
    </location>
</feature>
<comment type="caution">
    <text evidence="3">The sequence shown here is derived from an EMBL/GenBank/DDBJ whole genome shotgun (WGS) entry which is preliminary data.</text>
</comment>
<feature type="compositionally biased region" description="Acidic residues" evidence="2">
    <location>
        <begin position="622"/>
        <end position="646"/>
    </location>
</feature>
<dbReference type="Gene3D" id="2.130.10.10">
    <property type="entry name" value="YVTN repeat-like/Quinoprotein amine dehydrogenase"/>
    <property type="match status" value="2"/>
</dbReference>
<dbReference type="EMBL" id="VLTM01000007">
    <property type="protein sequence ID" value="KAA0166877.1"/>
    <property type="molecule type" value="Genomic_DNA"/>
</dbReference>
<feature type="region of interest" description="Disordered" evidence="2">
    <location>
        <begin position="932"/>
        <end position="1183"/>
    </location>
</feature>
<dbReference type="GO" id="GO:0005730">
    <property type="term" value="C:nucleolus"/>
    <property type="evidence" value="ECO:0007669"/>
    <property type="project" value="InterPro"/>
</dbReference>
<reference evidence="3 4" key="1">
    <citation type="submission" date="2019-07" db="EMBL/GenBank/DDBJ databases">
        <title>Genomes of Cafeteria roenbergensis.</title>
        <authorList>
            <person name="Fischer M.G."/>
            <person name="Hackl T."/>
            <person name="Roman M."/>
        </authorList>
    </citation>
    <scope>NUCLEOTIDE SEQUENCE [LARGE SCALE GENOMIC DNA]</scope>
    <source>
        <strain evidence="3 4">Cflag</strain>
    </source>
</reference>
<feature type="compositionally biased region" description="Low complexity" evidence="2">
    <location>
        <begin position="1144"/>
        <end position="1164"/>
    </location>
</feature>
<evidence type="ECO:0000256" key="1">
    <source>
        <dbReference type="PROSITE-ProRule" id="PRU00221"/>
    </source>
</evidence>
<feature type="compositionally biased region" description="Basic residues" evidence="2">
    <location>
        <begin position="676"/>
        <end position="686"/>
    </location>
</feature>
<feature type="compositionally biased region" description="Low complexity" evidence="2">
    <location>
        <begin position="309"/>
        <end position="319"/>
    </location>
</feature>
<feature type="compositionally biased region" description="Basic and acidic residues" evidence="2">
    <location>
        <begin position="608"/>
        <end position="617"/>
    </location>
</feature>
<feature type="compositionally biased region" description="Acidic residues" evidence="2">
    <location>
        <begin position="662"/>
        <end position="671"/>
    </location>
</feature>
<feature type="compositionally biased region" description="Acidic residues" evidence="2">
    <location>
        <begin position="1103"/>
        <end position="1115"/>
    </location>
</feature>
<dbReference type="Proteomes" id="UP000325113">
    <property type="component" value="Unassembled WGS sequence"/>
</dbReference>
<dbReference type="AlphaFoldDB" id="A0A5A8DQG8"/>
<feature type="compositionally biased region" description="Low complexity" evidence="2">
    <location>
        <begin position="882"/>
        <end position="892"/>
    </location>
</feature>
<dbReference type="GO" id="GO:0030687">
    <property type="term" value="C:preribosome, large subunit precursor"/>
    <property type="evidence" value="ECO:0007669"/>
    <property type="project" value="TreeGrafter"/>
</dbReference>
<feature type="region of interest" description="Disordered" evidence="2">
    <location>
        <begin position="858"/>
        <end position="897"/>
    </location>
</feature>
<feature type="region of interest" description="Disordered" evidence="2">
    <location>
        <begin position="589"/>
        <end position="741"/>
    </location>
</feature>
<feature type="compositionally biased region" description="Acidic residues" evidence="2">
    <location>
        <begin position="693"/>
        <end position="705"/>
    </location>
</feature>
<feature type="compositionally biased region" description="Acidic residues" evidence="2">
    <location>
        <begin position="299"/>
        <end position="308"/>
    </location>
</feature>
<evidence type="ECO:0000313" key="3">
    <source>
        <dbReference type="EMBL" id="KAA0166877.1"/>
    </source>
</evidence>